<dbReference type="EMBL" id="FQVM01000011">
    <property type="protein sequence ID" value="SHE78678.1"/>
    <property type="molecule type" value="Genomic_DNA"/>
</dbReference>
<keyword evidence="7" id="KW-1185">Reference proteome</keyword>
<comment type="similarity">
    <text evidence="1">Belongs to the iron-containing alcohol dehydrogenase family.</text>
</comment>
<dbReference type="InterPro" id="IPR039697">
    <property type="entry name" value="Alcohol_dehydrogenase_Fe"/>
</dbReference>
<evidence type="ECO:0000256" key="2">
    <source>
        <dbReference type="ARBA" id="ARBA00023002"/>
    </source>
</evidence>
<dbReference type="PROSITE" id="PS00060">
    <property type="entry name" value="ADH_IRON_2"/>
    <property type="match status" value="1"/>
</dbReference>
<proteinExistence type="inferred from homology"/>
<dbReference type="STRING" id="1533.SAMN05443638_11158"/>
<dbReference type="Proteomes" id="UP000184035">
    <property type="component" value="Unassembled WGS sequence"/>
</dbReference>
<evidence type="ECO:0000259" key="4">
    <source>
        <dbReference type="Pfam" id="PF00465"/>
    </source>
</evidence>
<dbReference type="AlphaFoldDB" id="A0A1M4WBN3"/>
<keyword evidence="3" id="KW-0520">NAD</keyword>
<dbReference type="InterPro" id="IPR001670">
    <property type="entry name" value="ADH_Fe/GldA"/>
</dbReference>
<feature type="domain" description="Fe-containing alcohol dehydrogenase-like C-terminal" evidence="5">
    <location>
        <begin position="177"/>
        <end position="371"/>
    </location>
</feature>
<evidence type="ECO:0000256" key="3">
    <source>
        <dbReference type="ARBA" id="ARBA00023027"/>
    </source>
</evidence>
<evidence type="ECO:0000259" key="5">
    <source>
        <dbReference type="Pfam" id="PF25137"/>
    </source>
</evidence>
<dbReference type="OrthoDB" id="9804734at2"/>
<accession>A0A1M4WBN3</accession>
<dbReference type="Pfam" id="PF00465">
    <property type="entry name" value="Fe-ADH"/>
    <property type="match status" value="1"/>
</dbReference>
<dbReference type="PANTHER" id="PTHR11496">
    <property type="entry name" value="ALCOHOL DEHYDROGENASE"/>
    <property type="match status" value="1"/>
</dbReference>
<dbReference type="PANTHER" id="PTHR11496:SF102">
    <property type="entry name" value="ALCOHOL DEHYDROGENASE 4"/>
    <property type="match status" value="1"/>
</dbReference>
<organism evidence="6 7">
    <name type="scientific">Clostridium fallax</name>
    <dbReference type="NCBI Taxonomy" id="1533"/>
    <lineage>
        <taxon>Bacteria</taxon>
        <taxon>Bacillati</taxon>
        <taxon>Bacillota</taxon>
        <taxon>Clostridia</taxon>
        <taxon>Eubacteriales</taxon>
        <taxon>Clostridiaceae</taxon>
        <taxon>Clostridium</taxon>
    </lineage>
</organism>
<reference evidence="6 7" key="1">
    <citation type="submission" date="2016-11" db="EMBL/GenBank/DDBJ databases">
        <authorList>
            <person name="Jaros S."/>
            <person name="Januszkiewicz K."/>
            <person name="Wedrychowicz H."/>
        </authorList>
    </citation>
    <scope>NUCLEOTIDE SEQUENCE [LARGE SCALE GENOMIC DNA]</scope>
    <source>
        <strain evidence="6 7">DSM 2631</strain>
    </source>
</reference>
<evidence type="ECO:0000313" key="7">
    <source>
        <dbReference type="Proteomes" id="UP000184035"/>
    </source>
</evidence>
<feature type="domain" description="Alcohol dehydrogenase iron-type/glycerol dehydrogenase GldA" evidence="4">
    <location>
        <begin position="16"/>
        <end position="165"/>
    </location>
</feature>
<evidence type="ECO:0000256" key="1">
    <source>
        <dbReference type="ARBA" id="ARBA00007358"/>
    </source>
</evidence>
<dbReference type="RefSeq" id="WP_072895590.1">
    <property type="nucleotide sequence ID" value="NZ_FQVM01000011.1"/>
</dbReference>
<protein>
    <submittedName>
        <fullName evidence="6">4-hydroxybutyrate dehydrogenase</fullName>
    </submittedName>
</protein>
<dbReference type="Pfam" id="PF25137">
    <property type="entry name" value="ADH_Fe_C"/>
    <property type="match status" value="1"/>
</dbReference>
<name>A0A1M4WBN3_9CLOT</name>
<dbReference type="InterPro" id="IPR018211">
    <property type="entry name" value="ADH_Fe_CS"/>
</dbReference>
<dbReference type="CDD" id="cd14860">
    <property type="entry name" value="4HBD_NAD"/>
    <property type="match status" value="1"/>
</dbReference>
<evidence type="ECO:0000313" key="6">
    <source>
        <dbReference type="EMBL" id="SHE78678.1"/>
    </source>
</evidence>
<dbReference type="GO" id="GO:0004022">
    <property type="term" value="F:alcohol dehydrogenase (NAD+) activity"/>
    <property type="evidence" value="ECO:0007669"/>
    <property type="project" value="TreeGrafter"/>
</dbReference>
<keyword evidence="2" id="KW-0560">Oxidoreductase</keyword>
<dbReference type="Gene3D" id="1.20.1090.10">
    <property type="entry name" value="Dehydroquinate synthase-like - alpha domain"/>
    <property type="match status" value="1"/>
</dbReference>
<sequence length="371" mass="42427">MKLLQIKPTIFKFNKINEFLKEFNIGEGDLIFTNNRLYEDFLKELNLNCNFILKDKYNFNEPNDYAIDSILKDIKNISYKRVIAIGGGSIVDVGKLLVLKNVENTEKLFKKQIPIIKDKELIVIPTTCGTGSEVTNISITEIKSDKTKMGLAVDELYPDYAVLIPELCISMPYRFFVYSSIDALIHSIESYISPKSNLYTEMYSLEAIKIIIEGYKDIIKNGEEYRKNIMEKFLIASNYAGIAFGNTGVGAVHALSYPLGGKYHVPHGEANYEFLISVLNFYNKKNPEGKISKLNDILSEILKVSKDNVYKELDNLLNNLINRKPLKDYGMLEEEIDIFSGLVLSTQQRLLNNNYVAMSKDDMINIYKELY</sequence>
<dbReference type="GO" id="GO:0046872">
    <property type="term" value="F:metal ion binding"/>
    <property type="evidence" value="ECO:0007669"/>
    <property type="project" value="InterPro"/>
</dbReference>
<dbReference type="Gene3D" id="3.40.50.1970">
    <property type="match status" value="1"/>
</dbReference>
<dbReference type="InterPro" id="IPR056798">
    <property type="entry name" value="ADH_Fe_C"/>
</dbReference>
<gene>
    <name evidence="6" type="ORF">SAMN05443638_11158</name>
</gene>
<dbReference type="SUPFAM" id="SSF56796">
    <property type="entry name" value="Dehydroquinate synthase-like"/>
    <property type="match status" value="1"/>
</dbReference>